<dbReference type="EMBL" id="JACHJU010000003">
    <property type="protein sequence ID" value="MBB4942482.1"/>
    <property type="molecule type" value="Genomic_DNA"/>
</dbReference>
<comment type="caution">
    <text evidence="2">The sequence shown here is derived from an EMBL/GenBank/DDBJ whole genome shotgun (WGS) entry which is preliminary data.</text>
</comment>
<feature type="transmembrane region" description="Helical" evidence="1">
    <location>
        <begin position="12"/>
        <end position="28"/>
    </location>
</feature>
<evidence type="ECO:0000313" key="2">
    <source>
        <dbReference type="EMBL" id="MBB4942482.1"/>
    </source>
</evidence>
<dbReference type="AlphaFoldDB" id="A0A7W7S2F8"/>
<keyword evidence="1" id="KW-1133">Transmembrane helix</keyword>
<keyword evidence="3" id="KW-1185">Reference proteome</keyword>
<evidence type="ECO:0000313" key="3">
    <source>
        <dbReference type="Proteomes" id="UP000534286"/>
    </source>
</evidence>
<keyword evidence="1" id="KW-0812">Transmembrane</keyword>
<evidence type="ECO:0000256" key="1">
    <source>
        <dbReference type="SAM" id="Phobius"/>
    </source>
</evidence>
<dbReference type="RefSeq" id="WP_281391111.1">
    <property type="nucleotide sequence ID" value="NZ_BAABEK010000012.1"/>
</dbReference>
<proteinExistence type="predicted"/>
<name>A0A7W7S2F8_9ACTN</name>
<sequence length="43" mass="4698">MLTELTVTGNSAVLPLAMLVLSAAIAWGRRSRTAQLWATLTRR</sequence>
<keyword evidence="1" id="KW-0472">Membrane</keyword>
<reference evidence="2 3" key="1">
    <citation type="submission" date="2020-08" db="EMBL/GenBank/DDBJ databases">
        <title>Sequencing the genomes of 1000 actinobacteria strains.</title>
        <authorList>
            <person name="Klenk H.-P."/>
        </authorList>
    </citation>
    <scope>NUCLEOTIDE SEQUENCE [LARGE SCALE GENOMIC DNA]</scope>
    <source>
        <strain evidence="2 3">DSM 43023</strain>
    </source>
</reference>
<organism evidence="2 3">
    <name type="scientific">Streptosporangium album</name>
    <dbReference type="NCBI Taxonomy" id="47479"/>
    <lineage>
        <taxon>Bacteria</taxon>
        <taxon>Bacillati</taxon>
        <taxon>Actinomycetota</taxon>
        <taxon>Actinomycetes</taxon>
        <taxon>Streptosporangiales</taxon>
        <taxon>Streptosporangiaceae</taxon>
        <taxon>Streptosporangium</taxon>
    </lineage>
</organism>
<dbReference type="Proteomes" id="UP000534286">
    <property type="component" value="Unassembled WGS sequence"/>
</dbReference>
<accession>A0A7W7S2F8</accession>
<protein>
    <submittedName>
        <fullName evidence="2">Uncharacterized protein</fullName>
    </submittedName>
</protein>
<gene>
    <name evidence="2" type="ORF">FHR32_006868</name>
</gene>